<dbReference type="InterPro" id="IPR055170">
    <property type="entry name" value="GFO_IDH_MocA-like_dom"/>
</dbReference>
<dbReference type="InterPro" id="IPR000683">
    <property type="entry name" value="Gfo/Idh/MocA-like_OxRdtase_N"/>
</dbReference>
<keyword evidence="2" id="KW-0560">Oxidoreductase</keyword>
<dbReference type="Pfam" id="PF01408">
    <property type="entry name" value="GFO_IDH_MocA"/>
    <property type="match status" value="1"/>
</dbReference>
<dbReference type="Gene3D" id="3.30.360.10">
    <property type="entry name" value="Dihydrodipicolinate Reductase, domain 2"/>
    <property type="match status" value="1"/>
</dbReference>
<proteinExistence type="inferred from homology"/>
<dbReference type="InterPro" id="IPR036291">
    <property type="entry name" value="NAD(P)-bd_dom_sf"/>
</dbReference>
<dbReference type="InterPro" id="IPR050984">
    <property type="entry name" value="Gfo/Idh/MocA_domain"/>
</dbReference>
<evidence type="ECO:0000256" key="2">
    <source>
        <dbReference type="ARBA" id="ARBA00023002"/>
    </source>
</evidence>
<evidence type="ECO:0000259" key="3">
    <source>
        <dbReference type="Pfam" id="PF01408"/>
    </source>
</evidence>
<dbReference type="Pfam" id="PF22725">
    <property type="entry name" value="GFO_IDH_MocA_C3"/>
    <property type="match status" value="1"/>
</dbReference>
<dbReference type="Proteomes" id="UP001501358">
    <property type="component" value="Unassembled WGS sequence"/>
</dbReference>
<evidence type="ECO:0000313" key="5">
    <source>
        <dbReference type="EMBL" id="GAA2502469.1"/>
    </source>
</evidence>
<reference evidence="6" key="1">
    <citation type="journal article" date="2019" name="Int. J. Syst. Evol. Microbiol.">
        <title>The Global Catalogue of Microorganisms (GCM) 10K type strain sequencing project: providing services to taxonomists for standard genome sequencing and annotation.</title>
        <authorList>
            <consortium name="The Broad Institute Genomics Platform"/>
            <consortium name="The Broad Institute Genome Sequencing Center for Infectious Disease"/>
            <person name="Wu L."/>
            <person name="Ma J."/>
        </authorList>
    </citation>
    <scope>NUCLEOTIDE SEQUENCE [LARGE SCALE GENOMIC DNA]</scope>
    <source>
        <strain evidence="6">JCM 6307</strain>
    </source>
</reference>
<gene>
    <name evidence="5" type="ORF">GCM10010406_43750</name>
</gene>
<dbReference type="Gene3D" id="3.40.50.720">
    <property type="entry name" value="NAD(P)-binding Rossmann-like Domain"/>
    <property type="match status" value="1"/>
</dbReference>
<dbReference type="PANTHER" id="PTHR22604">
    <property type="entry name" value="OXIDOREDUCTASES"/>
    <property type="match status" value="1"/>
</dbReference>
<comment type="similarity">
    <text evidence="1">Belongs to the Gfo/Idh/MocA family.</text>
</comment>
<dbReference type="SUPFAM" id="SSF51735">
    <property type="entry name" value="NAD(P)-binding Rossmann-fold domains"/>
    <property type="match status" value="1"/>
</dbReference>
<organism evidence="5 6">
    <name type="scientific">Streptomyces thermolineatus</name>
    <dbReference type="NCBI Taxonomy" id="44033"/>
    <lineage>
        <taxon>Bacteria</taxon>
        <taxon>Bacillati</taxon>
        <taxon>Actinomycetota</taxon>
        <taxon>Actinomycetes</taxon>
        <taxon>Kitasatosporales</taxon>
        <taxon>Streptomycetaceae</taxon>
        <taxon>Streptomyces</taxon>
    </lineage>
</organism>
<evidence type="ECO:0000259" key="4">
    <source>
        <dbReference type="Pfam" id="PF22725"/>
    </source>
</evidence>
<evidence type="ECO:0000313" key="6">
    <source>
        <dbReference type="Proteomes" id="UP001501358"/>
    </source>
</evidence>
<evidence type="ECO:0000256" key="1">
    <source>
        <dbReference type="ARBA" id="ARBA00010928"/>
    </source>
</evidence>
<keyword evidence="6" id="KW-1185">Reference proteome</keyword>
<dbReference type="EMBL" id="BAAATA010000031">
    <property type="protein sequence ID" value="GAA2502469.1"/>
    <property type="molecule type" value="Genomic_DNA"/>
</dbReference>
<dbReference type="SUPFAM" id="SSF55347">
    <property type="entry name" value="Glyceraldehyde-3-phosphate dehydrogenase-like, C-terminal domain"/>
    <property type="match status" value="1"/>
</dbReference>
<feature type="domain" description="GFO/IDH/MocA-like oxidoreductase" evidence="4">
    <location>
        <begin position="149"/>
        <end position="262"/>
    </location>
</feature>
<protein>
    <submittedName>
        <fullName evidence="5">Gfo/Idh/MocA family oxidoreductase</fullName>
    </submittedName>
</protein>
<feature type="domain" description="Gfo/Idh/MocA-like oxidoreductase N-terminal" evidence="3">
    <location>
        <begin position="19"/>
        <end position="134"/>
    </location>
</feature>
<name>A0ABP5ZQ99_9ACTN</name>
<sequence>MCANIEVVHMTEKPAEKPLRMGVIGCAAIAARRTLPALAANPDVVVAAVASRQEAKARSFTDRFGGEPVEGYDRLLERPDIDAVYIPLPALLHAEWIERALRAGKHVLSEKPLATTRKDAEALVTLAAARDLVLLESFMFLTHSQHAFVRAKVAEGAIGTLRHLTAEFAFPAKADDDIRYLPDVGGGALTDIGVYPIRTALMYLGGELDVLGAWLHLDHERGVDLGGSALIGSSDGVAAHLTFGMEHSYRSQYALWGSHGRISVRWAYTPPPTHSPLVRIEQQDRVEDITLPAENQFANVVAAFVARVRHGVPSGLEGESVIAQAALVDRVRARAMAGLS</sequence>
<dbReference type="PANTHER" id="PTHR22604:SF105">
    <property type="entry name" value="TRANS-1,2-DIHYDROBENZENE-1,2-DIOL DEHYDROGENASE"/>
    <property type="match status" value="1"/>
</dbReference>
<accession>A0ABP5ZQ99</accession>
<comment type="caution">
    <text evidence="5">The sequence shown here is derived from an EMBL/GenBank/DDBJ whole genome shotgun (WGS) entry which is preliminary data.</text>
</comment>